<dbReference type="EMBL" id="CP018632">
    <property type="protein sequence ID" value="ASJ71986.1"/>
    <property type="molecule type" value="Genomic_DNA"/>
</dbReference>
<proteinExistence type="predicted"/>
<gene>
    <name evidence="3" type="ORF">IMCC3135_09445</name>
</gene>
<dbReference type="OrthoDB" id="6106486at2"/>
<dbReference type="KEGG" id="gai:IMCC3135_09445"/>
<feature type="signal peptide" evidence="1">
    <location>
        <begin position="1"/>
        <end position="24"/>
    </location>
</feature>
<protein>
    <recommendedName>
        <fullName evidence="2">DM13 domain-containing protein</fullName>
    </recommendedName>
</protein>
<dbReference type="PROSITE" id="PS51549">
    <property type="entry name" value="DM13"/>
    <property type="match status" value="1"/>
</dbReference>
<reference evidence="3 4" key="1">
    <citation type="submission" date="2016-12" db="EMBL/GenBank/DDBJ databases">
        <authorList>
            <person name="Song W.-J."/>
            <person name="Kurnit D.M."/>
        </authorList>
    </citation>
    <scope>NUCLEOTIDE SEQUENCE [LARGE SCALE GENOMIC DNA]</scope>
    <source>
        <strain evidence="3 4">IMCC3135</strain>
    </source>
</reference>
<feature type="domain" description="DM13" evidence="2">
    <location>
        <begin position="31"/>
        <end position="126"/>
    </location>
</feature>
<evidence type="ECO:0000313" key="4">
    <source>
        <dbReference type="Proteomes" id="UP000250079"/>
    </source>
</evidence>
<dbReference type="RefSeq" id="WP_157735870.1">
    <property type="nucleotide sequence ID" value="NZ_CP018632.1"/>
</dbReference>
<dbReference type="Proteomes" id="UP000250079">
    <property type="component" value="Chromosome"/>
</dbReference>
<keyword evidence="4" id="KW-1185">Reference proteome</keyword>
<evidence type="ECO:0000259" key="2">
    <source>
        <dbReference type="PROSITE" id="PS51549"/>
    </source>
</evidence>
<dbReference type="InterPro" id="IPR019545">
    <property type="entry name" value="DM13_domain"/>
</dbReference>
<evidence type="ECO:0000313" key="3">
    <source>
        <dbReference type="EMBL" id="ASJ71986.1"/>
    </source>
</evidence>
<evidence type="ECO:0000256" key="1">
    <source>
        <dbReference type="SAM" id="SignalP"/>
    </source>
</evidence>
<dbReference type="AlphaFoldDB" id="A0A2Z2NKY9"/>
<feature type="chain" id="PRO_5016422342" description="DM13 domain-containing protein" evidence="1">
    <location>
        <begin position="25"/>
        <end position="126"/>
    </location>
</feature>
<accession>A0A2Z2NKY9</accession>
<sequence length="126" mass="13505">MKSKYLPVLLIALPLLFASLQVQSQDVSATGTFSGDNKHVTTGQVSLVKTDEGMSIVLGADFSLDNAPYPSVGLGKDGEFLLDIAKLKSLSGEQTYLLPASVNISDFNEIYIWCEKFSVSLGSAKL</sequence>
<keyword evidence="1" id="KW-0732">Signal</keyword>
<dbReference type="Pfam" id="PF10517">
    <property type="entry name" value="DM13"/>
    <property type="match status" value="1"/>
</dbReference>
<organism evidence="3 4">
    <name type="scientific">Granulosicoccus antarcticus IMCC3135</name>
    <dbReference type="NCBI Taxonomy" id="1192854"/>
    <lineage>
        <taxon>Bacteria</taxon>
        <taxon>Pseudomonadati</taxon>
        <taxon>Pseudomonadota</taxon>
        <taxon>Gammaproteobacteria</taxon>
        <taxon>Chromatiales</taxon>
        <taxon>Granulosicoccaceae</taxon>
        <taxon>Granulosicoccus</taxon>
    </lineage>
</organism>
<name>A0A2Z2NKY9_9GAMM</name>